<accession>A0A922LB86</accession>
<comment type="caution">
    <text evidence="2">The sequence shown here is derived from an EMBL/GenBank/DDBJ whole genome shotgun (WGS) entry which is preliminary data.</text>
</comment>
<dbReference type="InterPro" id="IPR019308">
    <property type="entry name" value="TMEM214"/>
</dbReference>
<evidence type="ECO:0000313" key="3">
    <source>
        <dbReference type="Proteomes" id="UP000790347"/>
    </source>
</evidence>
<protein>
    <submittedName>
        <fullName evidence="2">Uncharacterized protein</fullName>
    </submittedName>
</protein>
<dbReference type="Proteomes" id="UP000790347">
    <property type="component" value="Unassembled WGS sequence"/>
</dbReference>
<reference evidence="2" key="2">
    <citation type="journal article" date="2022" name="Res Sq">
        <title>Comparative Genomics Reveals Insights into the Divergent Evolution of Astigmatic Mites and Household Pest Adaptations.</title>
        <authorList>
            <person name="Xiong Q."/>
            <person name="Wan A.T.-Y."/>
            <person name="Liu X.-Y."/>
            <person name="Fung C.S.-H."/>
            <person name="Xiao X."/>
            <person name="Malainual N."/>
            <person name="Hou J."/>
            <person name="Wang L."/>
            <person name="Wang M."/>
            <person name="Yang K."/>
            <person name="Cui Y."/>
            <person name="Leung E."/>
            <person name="Nong W."/>
            <person name="Shin S.-K."/>
            <person name="Au S."/>
            <person name="Jeong K.Y."/>
            <person name="Chew F.T."/>
            <person name="Hui J."/>
            <person name="Leung T.F."/>
            <person name="Tungtrongchitr A."/>
            <person name="Zhong N."/>
            <person name="Liu Z."/>
            <person name="Tsui S."/>
        </authorList>
    </citation>
    <scope>NUCLEOTIDE SEQUENCE</scope>
    <source>
        <strain evidence="2">Derf</strain>
        <tissue evidence="2">Whole organism</tissue>
    </source>
</reference>
<feature type="chain" id="PRO_5037795038" evidence="1">
    <location>
        <begin position="25"/>
        <end position="214"/>
    </location>
</feature>
<reference evidence="2" key="1">
    <citation type="submission" date="2013-05" db="EMBL/GenBank/DDBJ databases">
        <authorList>
            <person name="Yim A.K.Y."/>
            <person name="Chan T.F."/>
            <person name="Ji K.M."/>
            <person name="Liu X.Y."/>
            <person name="Zhou J.W."/>
            <person name="Li R.Q."/>
            <person name="Yang K.Y."/>
            <person name="Li J."/>
            <person name="Li M."/>
            <person name="Law P.T.W."/>
            <person name="Wu Y.L."/>
            <person name="Cai Z.L."/>
            <person name="Qin H."/>
            <person name="Bao Y."/>
            <person name="Leung R.K.K."/>
            <person name="Ng P.K.S."/>
            <person name="Zou J."/>
            <person name="Zhong X.J."/>
            <person name="Ran P.X."/>
            <person name="Zhong N.S."/>
            <person name="Liu Z.G."/>
            <person name="Tsui S.K.W."/>
        </authorList>
    </citation>
    <scope>NUCLEOTIDE SEQUENCE</scope>
    <source>
        <strain evidence="2">Derf</strain>
        <tissue evidence="2">Whole organism</tissue>
    </source>
</reference>
<feature type="signal peptide" evidence="1">
    <location>
        <begin position="1"/>
        <end position="24"/>
    </location>
</feature>
<keyword evidence="1" id="KW-0732">Signal</keyword>
<evidence type="ECO:0000256" key="1">
    <source>
        <dbReference type="SAM" id="SignalP"/>
    </source>
</evidence>
<evidence type="ECO:0000313" key="2">
    <source>
        <dbReference type="EMBL" id="KAH9529208.1"/>
    </source>
</evidence>
<organism evidence="2 3">
    <name type="scientific">Dermatophagoides farinae</name>
    <name type="common">American house dust mite</name>
    <dbReference type="NCBI Taxonomy" id="6954"/>
    <lineage>
        <taxon>Eukaryota</taxon>
        <taxon>Metazoa</taxon>
        <taxon>Ecdysozoa</taxon>
        <taxon>Arthropoda</taxon>
        <taxon>Chelicerata</taxon>
        <taxon>Arachnida</taxon>
        <taxon>Acari</taxon>
        <taxon>Acariformes</taxon>
        <taxon>Sarcoptiformes</taxon>
        <taxon>Astigmata</taxon>
        <taxon>Psoroptidia</taxon>
        <taxon>Analgoidea</taxon>
        <taxon>Pyroglyphidae</taxon>
        <taxon>Dermatophagoidinae</taxon>
        <taxon>Dermatophagoides</taxon>
    </lineage>
</organism>
<sequence>MASMQNFFTIILLATTTFIVLDLSKNDSFNKSATGKYLNKIGVGPHLQRFINTIIHSEFYRQYVLPAYNSLIRTLAPHMAFIRKETIKYGNHVSVWFKNTFPSLLQTVRVTVKMTIPKMLNFYSSKQIERKVIPAIAEHYSHFVVYTQKYWTVTYSKMQEISLITGEWINQNVFTKFPRDQLLKTFNEFIANTQKMAYNSYEYLASQIQKFIAA</sequence>
<dbReference type="EMBL" id="ASGP02000001">
    <property type="protein sequence ID" value="KAH9529208.1"/>
    <property type="molecule type" value="Genomic_DNA"/>
</dbReference>
<dbReference type="Pfam" id="PF10151">
    <property type="entry name" value="TMEM214"/>
    <property type="match status" value="1"/>
</dbReference>
<name>A0A922LB86_DERFA</name>
<keyword evidence="3" id="KW-1185">Reference proteome</keyword>
<proteinExistence type="predicted"/>
<gene>
    <name evidence="2" type="ORF">DERF_003101</name>
</gene>
<dbReference type="AlphaFoldDB" id="A0A922LB86"/>